<evidence type="ECO:0000259" key="12">
    <source>
        <dbReference type="PROSITE" id="PS50885"/>
    </source>
</evidence>
<dbReference type="EC" id="2.7.13.3" evidence="3"/>
<protein>
    <recommendedName>
        <fullName evidence="3">histidine kinase</fullName>
        <ecNumber evidence="3">2.7.13.3</ecNumber>
    </recommendedName>
</protein>
<dbReference type="InterPro" id="IPR003661">
    <property type="entry name" value="HisK_dim/P_dom"/>
</dbReference>
<dbReference type="GO" id="GO:0005886">
    <property type="term" value="C:plasma membrane"/>
    <property type="evidence" value="ECO:0007669"/>
    <property type="project" value="TreeGrafter"/>
</dbReference>
<dbReference type="PANTHER" id="PTHR45436">
    <property type="entry name" value="SENSOR HISTIDINE KINASE YKOH"/>
    <property type="match status" value="1"/>
</dbReference>
<evidence type="ECO:0000256" key="8">
    <source>
        <dbReference type="ARBA" id="ARBA00022989"/>
    </source>
</evidence>
<keyword evidence="14" id="KW-1185">Reference proteome</keyword>
<keyword evidence="8 10" id="KW-1133">Transmembrane helix</keyword>
<keyword evidence="6 10" id="KW-0812">Transmembrane</keyword>
<feature type="domain" description="Histidine kinase" evidence="11">
    <location>
        <begin position="222"/>
        <end position="428"/>
    </location>
</feature>
<evidence type="ECO:0000256" key="5">
    <source>
        <dbReference type="ARBA" id="ARBA00022679"/>
    </source>
</evidence>
<keyword evidence="5" id="KW-0808">Transferase</keyword>
<evidence type="ECO:0000256" key="9">
    <source>
        <dbReference type="ARBA" id="ARBA00023012"/>
    </source>
</evidence>
<comment type="subcellular location">
    <subcellularLocation>
        <location evidence="2">Membrane</location>
    </subcellularLocation>
</comment>
<accession>A0A4Q1JSG0</accession>
<sequence length="432" mass="47019">MTNKPRRRRGLRLQVTSWLVLYAALLSLAVFLHGYIVNEQAEQVTWRSLLESELQHFLQRSREDARYRWTDTDTVQLFGDDDQSPVPAAYQGLGPGIYDGVRTPQGDKVVLVRDVDGRRLVLALDITELQGHEDNLGLWMLASNVLAVVLLGLLVAWGMGRVIRPLSELAERIRALRPDRAGQSLPLDPRASAEQGVIAEALNDYLARNDRFVERERAFVNSVSHELRTPIAVIGGAAELGLDDNATPTQMRTQLTRIRQTAGSVEHLITSLLVLAKDPARTRGSSEDVELDVLLRQLVADHAHLAVGKDLQVMLDLAAGVRVLAPPVIVQVVVGNLLRNAIEHSDRGVIHVALSAQGQVRIADPGHGMTPEEVSAIYARMARGASRDGGGIGLELIAKLCGHLGWTLSFLPANGGGTVATLDLCTQPKEAG</sequence>
<feature type="transmembrane region" description="Helical" evidence="10">
    <location>
        <begin position="15"/>
        <end position="36"/>
    </location>
</feature>
<evidence type="ECO:0000256" key="2">
    <source>
        <dbReference type="ARBA" id="ARBA00004370"/>
    </source>
</evidence>
<dbReference type="PANTHER" id="PTHR45436:SF16">
    <property type="entry name" value="HISTIDINE KINASE"/>
    <property type="match status" value="1"/>
</dbReference>
<dbReference type="InterPro" id="IPR003660">
    <property type="entry name" value="HAMP_dom"/>
</dbReference>
<name>A0A4Q1JSG0_9GAMM</name>
<evidence type="ECO:0000259" key="11">
    <source>
        <dbReference type="PROSITE" id="PS50109"/>
    </source>
</evidence>
<evidence type="ECO:0000256" key="3">
    <source>
        <dbReference type="ARBA" id="ARBA00012438"/>
    </source>
</evidence>
<reference evidence="13 14" key="1">
    <citation type="submission" date="2019-01" db="EMBL/GenBank/DDBJ databases">
        <title>Pseudoxanthomonas composti sp. nov., isolated from compost.</title>
        <authorList>
            <person name="Yang G."/>
        </authorList>
    </citation>
    <scope>NUCLEOTIDE SEQUENCE [LARGE SCALE GENOMIC DNA]</scope>
    <source>
        <strain evidence="13 14">GSS15</strain>
    </source>
</reference>
<evidence type="ECO:0000256" key="7">
    <source>
        <dbReference type="ARBA" id="ARBA00022777"/>
    </source>
</evidence>
<evidence type="ECO:0000256" key="6">
    <source>
        <dbReference type="ARBA" id="ARBA00022692"/>
    </source>
</evidence>
<keyword evidence="4" id="KW-0597">Phosphoprotein</keyword>
<organism evidence="13 14">
    <name type="scientific">Pseudoxanthomonas composti</name>
    <dbReference type="NCBI Taxonomy" id="2137479"/>
    <lineage>
        <taxon>Bacteria</taxon>
        <taxon>Pseudomonadati</taxon>
        <taxon>Pseudomonadota</taxon>
        <taxon>Gammaproteobacteria</taxon>
        <taxon>Lysobacterales</taxon>
        <taxon>Lysobacteraceae</taxon>
        <taxon>Pseudoxanthomonas</taxon>
    </lineage>
</organism>
<feature type="domain" description="HAMP" evidence="12">
    <location>
        <begin position="160"/>
        <end position="214"/>
    </location>
</feature>
<dbReference type="Gene3D" id="1.10.287.130">
    <property type="match status" value="1"/>
</dbReference>
<dbReference type="EMBL" id="SAWZ01000009">
    <property type="protein sequence ID" value="RXR02077.1"/>
    <property type="molecule type" value="Genomic_DNA"/>
</dbReference>
<dbReference type="AlphaFoldDB" id="A0A4Q1JSG0"/>
<comment type="catalytic activity">
    <reaction evidence="1">
        <text>ATP + protein L-histidine = ADP + protein N-phospho-L-histidine.</text>
        <dbReference type="EC" id="2.7.13.3"/>
    </reaction>
</comment>
<dbReference type="CDD" id="cd00082">
    <property type="entry name" value="HisKA"/>
    <property type="match status" value="1"/>
</dbReference>
<dbReference type="Proteomes" id="UP000289784">
    <property type="component" value="Unassembled WGS sequence"/>
</dbReference>
<dbReference type="RefSeq" id="WP_129472166.1">
    <property type="nucleotide sequence ID" value="NZ_SAWZ01000009.1"/>
</dbReference>
<dbReference type="GO" id="GO:0000155">
    <property type="term" value="F:phosphorelay sensor kinase activity"/>
    <property type="evidence" value="ECO:0007669"/>
    <property type="project" value="InterPro"/>
</dbReference>
<keyword evidence="9" id="KW-0902">Two-component regulatory system</keyword>
<dbReference type="InterPro" id="IPR003594">
    <property type="entry name" value="HATPase_dom"/>
</dbReference>
<gene>
    <name evidence="13" type="ORF">EPA99_15600</name>
</gene>
<dbReference type="SUPFAM" id="SSF47384">
    <property type="entry name" value="Homodimeric domain of signal transducing histidine kinase"/>
    <property type="match status" value="1"/>
</dbReference>
<evidence type="ECO:0000256" key="1">
    <source>
        <dbReference type="ARBA" id="ARBA00000085"/>
    </source>
</evidence>
<dbReference type="SMART" id="SM00388">
    <property type="entry name" value="HisKA"/>
    <property type="match status" value="1"/>
</dbReference>
<dbReference type="PROSITE" id="PS50109">
    <property type="entry name" value="HIS_KIN"/>
    <property type="match status" value="1"/>
</dbReference>
<evidence type="ECO:0000256" key="10">
    <source>
        <dbReference type="SAM" id="Phobius"/>
    </source>
</evidence>
<evidence type="ECO:0000256" key="4">
    <source>
        <dbReference type="ARBA" id="ARBA00022553"/>
    </source>
</evidence>
<comment type="caution">
    <text evidence="13">The sequence shown here is derived from an EMBL/GenBank/DDBJ whole genome shotgun (WGS) entry which is preliminary data.</text>
</comment>
<keyword evidence="10" id="KW-0472">Membrane</keyword>
<feature type="transmembrane region" description="Helical" evidence="10">
    <location>
        <begin position="136"/>
        <end position="157"/>
    </location>
</feature>
<dbReference type="SMART" id="SM00387">
    <property type="entry name" value="HATPase_c"/>
    <property type="match status" value="1"/>
</dbReference>
<proteinExistence type="predicted"/>
<dbReference type="Gene3D" id="3.30.565.10">
    <property type="entry name" value="Histidine kinase-like ATPase, C-terminal domain"/>
    <property type="match status" value="1"/>
</dbReference>
<dbReference type="Pfam" id="PF02518">
    <property type="entry name" value="HATPase_c"/>
    <property type="match status" value="1"/>
</dbReference>
<dbReference type="PROSITE" id="PS50885">
    <property type="entry name" value="HAMP"/>
    <property type="match status" value="1"/>
</dbReference>
<dbReference type="InterPro" id="IPR036097">
    <property type="entry name" value="HisK_dim/P_sf"/>
</dbReference>
<evidence type="ECO:0000313" key="14">
    <source>
        <dbReference type="Proteomes" id="UP000289784"/>
    </source>
</evidence>
<dbReference type="OrthoDB" id="9121563at2"/>
<dbReference type="InterPro" id="IPR005467">
    <property type="entry name" value="His_kinase_dom"/>
</dbReference>
<dbReference type="InterPro" id="IPR050428">
    <property type="entry name" value="TCS_sensor_his_kinase"/>
</dbReference>
<evidence type="ECO:0000313" key="13">
    <source>
        <dbReference type="EMBL" id="RXR02077.1"/>
    </source>
</evidence>
<dbReference type="InterPro" id="IPR036890">
    <property type="entry name" value="HATPase_C_sf"/>
</dbReference>
<dbReference type="Pfam" id="PF00512">
    <property type="entry name" value="HisKA"/>
    <property type="match status" value="1"/>
</dbReference>
<dbReference type="SUPFAM" id="SSF55874">
    <property type="entry name" value="ATPase domain of HSP90 chaperone/DNA topoisomerase II/histidine kinase"/>
    <property type="match status" value="1"/>
</dbReference>
<keyword evidence="7 13" id="KW-0418">Kinase</keyword>